<name>A0A3B1CN94_9ZZZZ</name>
<dbReference type="PANTHER" id="PTHR43432">
    <property type="entry name" value="SLR0285 PROTEIN"/>
    <property type="match status" value="1"/>
</dbReference>
<evidence type="ECO:0000256" key="3">
    <source>
        <dbReference type="ARBA" id="ARBA00023014"/>
    </source>
</evidence>
<dbReference type="SFLD" id="SFLDS00029">
    <property type="entry name" value="Radical_SAM"/>
    <property type="match status" value="1"/>
</dbReference>
<keyword evidence="2" id="KW-0408">Iron</keyword>
<dbReference type="AlphaFoldDB" id="A0A3B1CN94"/>
<reference evidence="4" key="1">
    <citation type="submission" date="2018-06" db="EMBL/GenBank/DDBJ databases">
        <authorList>
            <person name="Zhirakovskaya E."/>
        </authorList>
    </citation>
    <scope>NUCLEOTIDE SEQUENCE</scope>
</reference>
<protein>
    <submittedName>
        <fullName evidence="4">Radical SAM domain protein</fullName>
    </submittedName>
</protein>
<dbReference type="SFLD" id="SFLDG01084">
    <property type="entry name" value="Uncharacterised_Radical_SAM_Su"/>
    <property type="match status" value="1"/>
</dbReference>
<dbReference type="GO" id="GO:0003824">
    <property type="term" value="F:catalytic activity"/>
    <property type="evidence" value="ECO:0007669"/>
    <property type="project" value="InterPro"/>
</dbReference>
<dbReference type="Gene3D" id="3.80.30.30">
    <property type="match status" value="1"/>
</dbReference>
<keyword evidence="3" id="KW-0411">Iron-sulfur</keyword>
<dbReference type="GO" id="GO:0051536">
    <property type="term" value="F:iron-sulfur cluster binding"/>
    <property type="evidence" value="ECO:0007669"/>
    <property type="project" value="UniProtKB-KW"/>
</dbReference>
<organism evidence="4">
    <name type="scientific">hydrothermal vent metagenome</name>
    <dbReference type="NCBI Taxonomy" id="652676"/>
    <lineage>
        <taxon>unclassified sequences</taxon>
        <taxon>metagenomes</taxon>
        <taxon>ecological metagenomes</taxon>
    </lineage>
</organism>
<gene>
    <name evidence="4" type="ORF">MNBD_NITROSPINAE05-543</name>
</gene>
<sequence>MNIGAIHSKSILTRSTGYLKAVSSHSMNPYVGCAYGRSACGEGCYVRFNQWLLKGREWGRFVDVKINAAEVYLHTVAREKKWAQKNVGHFSIFLSSSTDPWQPVERKARLTRGLLTAMHTFPPDRLILQTHSSQVLDDLDKIESLSGICDLRVQLSIEGDRDRLPGLPPPACSLADRLDAVQKFADRGIQTVVCLSPLYPMKAPDAFFSRLANMGVSAVVIDHFIGGDGTKNGSRTFKTKLPEAMATVAFDSTDLSYRDQIARIAEKYLPVGISAAGFSGQYRKALPDC</sequence>
<dbReference type="InterPro" id="IPR040086">
    <property type="entry name" value="MJ0683-like"/>
</dbReference>
<evidence type="ECO:0000256" key="1">
    <source>
        <dbReference type="ARBA" id="ARBA00022723"/>
    </source>
</evidence>
<dbReference type="EMBL" id="UOGG01000092">
    <property type="protein sequence ID" value="VAX29772.1"/>
    <property type="molecule type" value="Genomic_DNA"/>
</dbReference>
<dbReference type="PANTHER" id="PTHR43432:SF3">
    <property type="entry name" value="SLR0285 PROTEIN"/>
    <property type="match status" value="1"/>
</dbReference>
<proteinExistence type="predicted"/>
<keyword evidence="1" id="KW-0479">Metal-binding</keyword>
<dbReference type="InterPro" id="IPR007197">
    <property type="entry name" value="rSAM"/>
</dbReference>
<accession>A0A3B1CN94</accession>
<evidence type="ECO:0000256" key="2">
    <source>
        <dbReference type="ARBA" id="ARBA00023004"/>
    </source>
</evidence>
<evidence type="ECO:0000313" key="4">
    <source>
        <dbReference type="EMBL" id="VAX29772.1"/>
    </source>
</evidence>
<dbReference type="GO" id="GO:0046872">
    <property type="term" value="F:metal ion binding"/>
    <property type="evidence" value="ECO:0007669"/>
    <property type="project" value="UniProtKB-KW"/>
</dbReference>